<evidence type="ECO:0000256" key="4">
    <source>
        <dbReference type="ARBA" id="ARBA00022723"/>
    </source>
</evidence>
<dbReference type="CDD" id="cd16833">
    <property type="entry name" value="YfiH"/>
    <property type="match status" value="1"/>
</dbReference>
<dbReference type="Gene3D" id="3.60.140.10">
    <property type="entry name" value="CNF1/YfiH-like putative cysteine hydrolases"/>
    <property type="match status" value="1"/>
</dbReference>
<dbReference type="GO" id="GO:0016787">
    <property type="term" value="F:hydrolase activity"/>
    <property type="evidence" value="ECO:0007669"/>
    <property type="project" value="UniProtKB-KW"/>
</dbReference>
<evidence type="ECO:0000256" key="3">
    <source>
        <dbReference type="ARBA" id="ARBA00022679"/>
    </source>
</evidence>
<comment type="catalytic activity">
    <reaction evidence="9">
        <text>S-methyl-5'-thioadenosine + phosphate = 5-(methylsulfanyl)-alpha-D-ribose 1-phosphate + adenine</text>
        <dbReference type="Rhea" id="RHEA:11852"/>
        <dbReference type="ChEBI" id="CHEBI:16708"/>
        <dbReference type="ChEBI" id="CHEBI:17509"/>
        <dbReference type="ChEBI" id="CHEBI:43474"/>
        <dbReference type="ChEBI" id="CHEBI:58533"/>
        <dbReference type="EC" id="2.4.2.28"/>
    </reaction>
    <physiologicalReaction direction="left-to-right" evidence="9">
        <dbReference type="Rhea" id="RHEA:11853"/>
    </physiologicalReaction>
</comment>
<evidence type="ECO:0000256" key="7">
    <source>
        <dbReference type="ARBA" id="ARBA00047989"/>
    </source>
</evidence>
<comment type="catalytic activity">
    <reaction evidence="7">
        <text>adenosine + H2O + H(+) = inosine + NH4(+)</text>
        <dbReference type="Rhea" id="RHEA:24408"/>
        <dbReference type="ChEBI" id="CHEBI:15377"/>
        <dbReference type="ChEBI" id="CHEBI:15378"/>
        <dbReference type="ChEBI" id="CHEBI:16335"/>
        <dbReference type="ChEBI" id="CHEBI:17596"/>
        <dbReference type="ChEBI" id="CHEBI:28938"/>
        <dbReference type="EC" id="3.5.4.4"/>
    </reaction>
    <physiologicalReaction direction="left-to-right" evidence="7">
        <dbReference type="Rhea" id="RHEA:24409"/>
    </physiologicalReaction>
</comment>
<evidence type="ECO:0000256" key="1">
    <source>
        <dbReference type="ARBA" id="ARBA00000553"/>
    </source>
</evidence>
<evidence type="ECO:0000256" key="5">
    <source>
        <dbReference type="ARBA" id="ARBA00022801"/>
    </source>
</evidence>
<dbReference type="InterPro" id="IPR038371">
    <property type="entry name" value="Cu_polyphenol_OxRdtase_sf"/>
</dbReference>
<comment type="catalytic activity">
    <reaction evidence="8">
        <text>adenosine + phosphate = alpha-D-ribose 1-phosphate + adenine</text>
        <dbReference type="Rhea" id="RHEA:27642"/>
        <dbReference type="ChEBI" id="CHEBI:16335"/>
        <dbReference type="ChEBI" id="CHEBI:16708"/>
        <dbReference type="ChEBI" id="CHEBI:43474"/>
        <dbReference type="ChEBI" id="CHEBI:57720"/>
        <dbReference type="EC" id="2.4.2.1"/>
    </reaction>
    <physiologicalReaction direction="left-to-right" evidence="8">
        <dbReference type="Rhea" id="RHEA:27643"/>
    </physiologicalReaction>
</comment>
<dbReference type="GO" id="GO:0017061">
    <property type="term" value="F:S-methyl-5-thioadenosine phosphorylase activity"/>
    <property type="evidence" value="ECO:0007669"/>
    <property type="project" value="UniProtKB-EC"/>
</dbReference>
<evidence type="ECO:0000313" key="12">
    <source>
        <dbReference type="Proteomes" id="UP000256561"/>
    </source>
</evidence>
<evidence type="ECO:0000256" key="10">
    <source>
        <dbReference type="RuleBase" id="RU361274"/>
    </source>
</evidence>
<keyword evidence="4" id="KW-0479">Metal-binding</keyword>
<evidence type="ECO:0000313" key="11">
    <source>
        <dbReference type="EMBL" id="RDV29400.1"/>
    </source>
</evidence>
<dbReference type="AlphaFoldDB" id="A0A3D8MFK6"/>
<organism evidence="11 12">
    <name type="scientific">Alteromonas aestuariivivens</name>
    <dbReference type="NCBI Taxonomy" id="1938339"/>
    <lineage>
        <taxon>Bacteria</taxon>
        <taxon>Pseudomonadati</taxon>
        <taxon>Pseudomonadota</taxon>
        <taxon>Gammaproteobacteria</taxon>
        <taxon>Alteromonadales</taxon>
        <taxon>Alteromonadaceae</taxon>
        <taxon>Alteromonas/Salinimonas group</taxon>
        <taxon>Alteromonas</taxon>
    </lineage>
</organism>
<name>A0A3D8MFK6_9ALTE</name>
<sequence length="219" mass="24006">MRNGGGSLPPYDSLNVGDHVGDNPAHVLSNRARLPHSDKIVWLEQVHSNHCVTFPAVERRADASISRSSEFFCAVMTADCVPVLLCNTLGTEVAAVHAGWKGLELEIIASTVRQMESRPEHLMAWVGPAISAGCYEVPLNLARRFEAWPDALVSHPDQGKAWLDLPLIAAIQLQECGISNVVQSNLCTYSNETQFYSHRRAQHQGLTQTGRQVSVIGML</sequence>
<dbReference type="PANTHER" id="PTHR30616:SF2">
    <property type="entry name" value="PURINE NUCLEOSIDE PHOSPHORYLASE LACC1"/>
    <property type="match status" value="1"/>
</dbReference>
<accession>A0A3D8MFK6</accession>
<dbReference type="InterPro" id="IPR003730">
    <property type="entry name" value="Cu_polyphenol_OxRdtase"/>
</dbReference>
<dbReference type="Proteomes" id="UP000256561">
    <property type="component" value="Unassembled WGS sequence"/>
</dbReference>
<dbReference type="PANTHER" id="PTHR30616">
    <property type="entry name" value="UNCHARACTERIZED PROTEIN YFIH"/>
    <property type="match status" value="1"/>
</dbReference>
<keyword evidence="3" id="KW-0808">Transferase</keyword>
<evidence type="ECO:0000256" key="2">
    <source>
        <dbReference type="ARBA" id="ARBA00007353"/>
    </source>
</evidence>
<dbReference type="NCBIfam" id="TIGR00726">
    <property type="entry name" value="peptidoglycan editing factor PgeF"/>
    <property type="match status" value="1"/>
</dbReference>
<comment type="catalytic activity">
    <reaction evidence="1">
        <text>inosine + phosphate = alpha-D-ribose 1-phosphate + hypoxanthine</text>
        <dbReference type="Rhea" id="RHEA:27646"/>
        <dbReference type="ChEBI" id="CHEBI:17368"/>
        <dbReference type="ChEBI" id="CHEBI:17596"/>
        <dbReference type="ChEBI" id="CHEBI:43474"/>
        <dbReference type="ChEBI" id="CHEBI:57720"/>
        <dbReference type="EC" id="2.4.2.1"/>
    </reaction>
    <physiologicalReaction direction="left-to-right" evidence="1">
        <dbReference type="Rhea" id="RHEA:27647"/>
    </physiologicalReaction>
</comment>
<comment type="caution">
    <text evidence="11">The sequence shown here is derived from an EMBL/GenBank/DDBJ whole genome shotgun (WGS) entry which is preliminary data.</text>
</comment>
<evidence type="ECO:0000256" key="8">
    <source>
        <dbReference type="ARBA" id="ARBA00048968"/>
    </source>
</evidence>
<dbReference type="SUPFAM" id="SSF64438">
    <property type="entry name" value="CNF1/YfiH-like putative cysteine hydrolases"/>
    <property type="match status" value="1"/>
</dbReference>
<comment type="similarity">
    <text evidence="2 10">Belongs to the purine nucleoside phosphorylase YfiH/LACC1 family.</text>
</comment>
<reference evidence="12" key="1">
    <citation type="submission" date="2018-08" db="EMBL/GenBank/DDBJ databases">
        <authorList>
            <person name="Zhang J."/>
            <person name="Du Z.-J."/>
        </authorList>
    </citation>
    <scope>NUCLEOTIDE SEQUENCE [LARGE SCALE GENOMIC DNA]</scope>
    <source>
        <strain evidence="12">KCTC 52655</strain>
    </source>
</reference>
<dbReference type="EMBL" id="QRHA01000001">
    <property type="protein sequence ID" value="RDV29400.1"/>
    <property type="molecule type" value="Genomic_DNA"/>
</dbReference>
<evidence type="ECO:0000256" key="9">
    <source>
        <dbReference type="ARBA" id="ARBA00049893"/>
    </source>
</evidence>
<gene>
    <name evidence="11" type="primary">pgeF</name>
    <name evidence="11" type="ORF">DXV75_02850</name>
</gene>
<protein>
    <recommendedName>
        <fullName evidence="10">Purine nucleoside phosphorylase</fullName>
    </recommendedName>
</protein>
<dbReference type="GO" id="GO:0005507">
    <property type="term" value="F:copper ion binding"/>
    <property type="evidence" value="ECO:0007669"/>
    <property type="project" value="TreeGrafter"/>
</dbReference>
<proteinExistence type="inferred from homology"/>
<keyword evidence="6" id="KW-0862">Zinc</keyword>
<keyword evidence="12" id="KW-1185">Reference proteome</keyword>
<dbReference type="InterPro" id="IPR011324">
    <property type="entry name" value="Cytotoxic_necrot_fac-like_cat"/>
</dbReference>
<dbReference type="OrthoDB" id="4279at2"/>
<keyword evidence="5" id="KW-0378">Hydrolase</keyword>
<evidence type="ECO:0000256" key="6">
    <source>
        <dbReference type="ARBA" id="ARBA00022833"/>
    </source>
</evidence>
<dbReference type="Pfam" id="PF02578">
    <property type="entry name" value="Cu-oxidase_4"/>
    <property type="match status" value="1"/>
</dbReference>